<reference evidence="2" key="1">
    <citation type="submission" date="2023-07" db="EMBL/GenBank/DDBJ databases">
        <authorList>
            <consortium name="AG Swart"/>
            <person name="Singh M."/>
            <person name="Singh A."/>
            <person name="Seah K."/>
            <person name="Emmerich C."/>
        </authorList>
    </citation>
    <scope>NUCLEOTIDE SEQUENCE</scope>
    <source>
        <strain evidence="2">DP1</strain>
    </source>
</reference>
<dbReference type="Proteomes" id="UP001295684">
    <property type="component" value="Unassembled WGS sequence"/>
</dbReference>
<comment type="caution">
    <text evidence="2">The sequence shown here is derived from an EMBL/GenBank/DDBJ whole genome shotgun (WGS) entry which is preliminary data.</text>
</comment>
<feature type="region of interest" description="Disordered" evidence="1">
    <location>
        <begin position="180"/>
        <end position="219"/>
    </location>
</feature>
<evidence type="ECO:0000313" key="3">
    <source>
        <dbReference type="Proteomes" id="UP001295684"/>
    </source>
</evidence>
<keyword evidence="3" id="KW-1185">Reference proteome</keyword>
<evidence type="ECO:0000256" key="1">
    <source>
        <dbReference type="SAM" id="MobiDB-lite"/>
    </source>
</evidence>
<feature type="compositionally biased region" description="Basic and acidic residues" evidence="1">
    <location>
        <begin position="180"/>
        <end position="197"/>
    </location>
</feature>
<name>A0AAD2DBX8_EUPCR</name>
<organism evidence="2 3">
    <name type="scientific">Euplotes crassus</name>
    <dbReference type="NCBI Taxonomy" id="5936"/>
    <lineage>
        <taxon>Eukaryota</taxon>
        <taxon>Sar</taxon>
        <taxon>Alveolata</taxon>
        <taxon>Ciliophora</taxon>
        <taxon>Intramacronucleata</taxon>
        <taxon>Spirotrichea</taxon>
        <taxon>Hypotrichia</taxon>
        <taxon>Euplotida</taxon>
        <taxon>Euplotidae</taxon>
        <taxon>Moneuplotes</taxon>
    </lineage>
</organism>
<accession>A0AAD2DBX8</accession>
<evidence type="ECO:0000313" key="2">
    <source>
        <dbReference type="EMBL" id="CAI2387038.1"/>
    </source>
</evidence>
<feature type="compositionally biased region" description="Polar residues" evidence="1">
    <location>
        <begin position="198"/>
        <end position="219"/>
    </location>
</feature>
<dbReference type="EMBL" id="CAMPGE010029557">
    <property type="protein sequence ID" value="CAI2387038.1"/>
    <property type="molecule type" value="Genomic_DNA"/>
</dbReference>
<proteinExistence type="predicted"/>
<sequence>MLTKTRASRLRGKRRTLGKACILTPPSKINFSLNNGKIDMKLQKLSEKVFASPTKGRHRRTRSTITPEMLGNCPIPHLNHEEKAPKKPPQEFSKQKKRKANKTNIVTFSPILEEENYDNVIVKTCEEDEKGEINGPSYIDAIKFASVYNTQADSQGSQALDDQMIKAKMDKINEYRDRLRRKSEILSRNVKKEERYNVKNTSSKAESGIAGSSTRESQN</sequence>
<feature type="compositionally biased region" description="Basic and acidic residues" evidence="1">
    <location>
        <begin position="78"/>
        <end position="89"/>
    </location>
</feature>
<dbReference type="AlphaFoldDB" id="A0AAD2DBX8"/>
<gene>
    <name evidence="2" type="ORF">ECRASSUSDP1_LOCUS28665</name>
</gene>
<feature type="region of interest" description="Disordered" evidence="1">
    <location>
        <begin position="51"/>
        <end position="100"/>
    </location>
</feature>
<protein>
    <submittedName>
        <fullName evidence="2">Uncharacterized protein</fullName>
    </submittedName>
</protein>